<proteinExistence type="predicted"/>
<feature type="chain" id="PRO_5043666880" evidence="1">
    <location>
        <begin position="25"/>
        <end position="179"/>
    </location>
</feature>
<keyword evidence="1" id="KW-0732">Signal</keyword>
<dbReference type="RefSeq" id="WP_317476664.1">
    <property type="nucleotide sequence ID" value="NZ_JARQTW010000004.1"/>
</dbReference>
<dbReference type="SMART" id="SM00028">
    <property type="entry name" value="TPR"/>
    <property type="match status" value="3"/>
</dbReference>
<evidence type="ECO:0000313" key="5">
    <source>
        <dbReference type="Proteomes" id="UP001216057"/>
    </source>
</evidence>
<dbReference type="AlphaFoldDB" id="A0AAW6QAB9"/>
<dbReference type="Proteomes" id="UP001214976">
    <property type="component" value="Unassembled WGS sequence"/>
</dbReference>
<feature type="signal peptide" evidence="1">
    <location>
        <begin position="1"/>
        <end position="24"/>
    </location>
</feature>
<dbReference type="InterPro" id="IPR011990">
    <property type="entry name" value="TPR-like_helical_dom_sf"/>
</dbReference>
<dbReference type="NCBIfam" id="TIGR02521">
    <property type="entry name" value="type_IV_pilW"/>
    <property type="match status" value="1"/>
</dbReference>
<dbReference type="InterPro" id="IPR019734">
    <property type="entry name" value="TPR_rpt"/>
</dbReference>
<dbReference type="EMBL" id="JARQTX010000001">
    <property type="protein sequence ID" value="MDG2944852.1"/>
    <property type="molecule type" value="Genomic_DNA"/>
</dbReference>
<accession>A0AAW6QAB9</accession>
<dbReference type="Gene3D" id="1.25.40.10">
    <property type="entry name" value="Tetratricopeptide repeat domain"/>
    <property type="match status" value="1"/>
</dbReference>
<dbReference type="SUPFAM" id="SSF48452">
    <property type="entry name" value="TPR-like"/>
    <property type="match status" value="1"/>
</dbReference>
<comment type="caution">
    <text evidence="3">The sequence shown here is derived from an EMBL/GenBank/DDBJ whole genome shotgun (WGS) entry which is preliminary data.</text>
</comment>
<protein>
    <submittedName>
        <fullName evidence="3">Type IV pilus biogenesis/stability protein PilW</fullName>
    </submittedName>
</protein>
<dbReference type="Proteomes" id="UP001216057">
    <property type="component" value="Unassembled WGS sequence"/>
</dbReference>
<gene>
    <name evidence="3" type="primary">pilW</name>
    <name evidence="3" type="ORF">P7M15_02590</name>
    <name evidence="2" type="ORF">P7M32_00150</name>
</gene>
<dbReference type="InterPro" id="IPR013360">
    <property type="entry name" value="Pilus_4_PilW"/>
</dbReference>
<reference evidence="3 5" key="1">
    <citation type="submission" date="2023-03" db="EMBL/GenBank/DDBJ databases">
        <title>Classification of Bisgaard taxon 6 and taxon 10 as Exercitatus varius gen. nov., spec. nov.</title>
        <authorList>
            <person name="Christensen H."/>
        </authorList>
    </citation>
    <scope>NUCLEOTIDE SEQUENCE</scope>
    <source>
        <strain evidence="2 5">23350_01</strain>
        <strain evidence="3">86116</strain>
    </source>
</reference>
<dbReference type="PROSITE" id="PS51257">
    <property type="entry name" value="PROKAR_LIPOPROTEIN"/>
    <property type="match status" value="1"/>
</dbReference>
<dbReference type="EMBL" id="JARQTW010000004">
    <property type="protein sequence ID" value="MDG2949416.1"/>
    <property type="molecule type" value="Genomic_DNA"/>
</dbReference>
<evidence type="ECO:0000256" key="1">
    <source>
        <dbReference type="SAM" id="SignalP"/>
    </source>
</evidence>
<evidence type="ECO:0000313" key="4">
    <source>
        <dbReference type="Proteomes" id="UP001214976"/>
    </source>
</evidence>
<organism evidence="3 4">
    <name type="scientific">Exercitatus varius</name>
    <dbReference type="NCBI Taxonomy" id="67857"/>
    <lineage>
        <taxon>Bacteria</taxon>
        <taxon>Pseudomonadati</taxon>
        <taxon>Pseudomonadota</taxon>
        <taxon>Gammaproteobacteria</taxon>
        <taxon>Pasteurellales</taxon>
        <taxon>Pasteurellaceae</taxon>
        <taxon>Exercitatus</taxon>
    </lineage>
</organism>
<sequence length="179" mass="20162">MKLCKFTPHFLFSLVLCACVSSPAADFDKRQAAKSRVELALGYLAQNNPTQAKLNLDKALNYAPDYYLVHSALAYFYHQQGNTTLADNAYRKAIALDDEQGDVHNNYGTFLCSQGKAEQGFEQFHKALSAKHYYNQGDTYENLAICAYSVKNRAVYQESIEMLRKVSPARAAELESLHF</sequence>
<name>A0AAW6QAB9_9PAST</name>
<evidence type="ECO:0000313" key="3">
    <source>
        <dbReference type="EMBL" id="MDG2949416.1"/>
    </source>
</evidence>
<dbReference type="Pfam" id="PF13181">
    <property type="entry name" value="TPR_8"/>
    <property type="match status" value="1"/>
</dbReference>
<keyword evidence="5" id="KW-1185">Reference proteome</keyword>
<evidence type="ECO:0000313" key="2">
    <source>
        <dbReference type="EMBL" id="MDG2944852.1"/>
    </source>
</evidence>